<dbReference type="InterPro" id="IPR016047">
    <property type="entry name" value="M23ase_b-sheet_dom"/>
</dbReference>
<reference evidence="3 4" key="1">
    <citation type="submission" date="2018-06" db="EMBL/GenBank/DDBJ databases">
        <authorList>
            <consortium name="Pathogen Informatics"/>
            <person name="Doyle S."/>
        </authorList>
    </citation>
    <scope>NUCLEOTIDE SEQUENCE [LARGE SCALE GENOMIC DNA]</scope>
    <source>
        <strain evidence="3 4">NCTC1934</strain>
    </source>
</reference>
<gene>
    <name evidence="3" type="primary">nlpD</name>
    <name evidence="3" type="ORF">NCTC1934_00202</name>
</gene>
<feature type="domain" description="M23ase beta-sheet core" evidence="2">
    <location>
        <begin position="437"/>
        <end position="531"/>
    </location>
</feature>
<keyword evidence="4" id="KW-1185">Reference proteome</keyword>
<feature type="region of interest" description="Disordered" evidence="1">
    <location>
        <begin position="142"/>
        <end position="183"/>
    </location>
</feature>
<dbReference type="RefSeq" id="WP_081592268.1">
    <property type="nucleotide sequence ID" value="NZ_JADLRM010000001.1"/>
</dbReference>
<feature type="compositionally biased region" description="Low complexity" evidence="1">
    <location>
        <begin position="78"/>
        <end position="97"/>
    </location>
</feature>
<evidence type="ECO:0000313" key="3">
    <source>
        <dbReference type="EMBL" id="SUA72772.1"/>
    </source>
</evidence>
<dbReference type="InterPro" id="IPR019710">
    <property type="entry name" value="DUF4226"/>
</dbReference>
<feature type="region of interest" description="Disordered" evidence="1">
    <location>
        <begin position="201"/>
        <end position="242"/>
    </location>
</feature>
<evidence type="ECO:0000259" key="2">
    <source>
        <dbReference type="Pfam" id="PF01551"/>
    </source>
</evidence>
<dbReference type="Proteomes" id="UP000255467">
    <property type="component" value="Unassembled WGS sequence"/>
</dbReference>
<sequence length="543" mass="54787">MVVGRFPERVEEASDGHVGGGFGRGGGVMTVSTEPGAGAELVDETADVPDSSLSVGFDEDDGAGQVTATPWTPRRNHPGGTTAPTSAPTAPASTSGPNPGTSAATPSAVTPVAGPASLPNAVVAQPGAIVPVAAVTGPDTSVSVAGTPLPEGLGMPRERSSPGLDRDSEADSDADSDAADADRSGIEDALAQLLPALSQALSTPQTPTASATSPHTTDSGTGSGSGISDTTVTGPDDEPVTVGLSPQAERALRILKVLAALYGAREAAAAPTTGLDAATGKTGGTGATAAGHTAASLFQRHAATAFTNLDNRLANYITNLAGANTVDRAQLRHLIRETNVALATLGPDTYTPAGQRKAHQILTRALQYAHQIVGTGQGNSAQTAAHINQLTNQYLYNLAGQNPSSHTGVGGSAGSGRFALPARGTFTSGYGPRWGKHHNGVDIANAIGTPILAAADGVVVAAGPASGFGQWVKIRHSDGTETIYGHVDSYSVQPGQQVSAGQQIARMGNEGRSTGPHLHFEVRQNGSAVDPQRWLAQRGIQVT</sequence>
<feature type="compositionally biased region" description="Gly residues" evidence="1">
    <location>
        <begin position="17"/>
        <end position="28"/>
    </location>
</feature>
<feature type="compositionally biased region" description="Acidic residues" evidence="1">
    <location>
        <begin position="170"/>
        <end position="179"/>
    </location>
</feature>
<evidence type="ECO:0000313" key="4">
    <source>
        <dbReference type="Proteomes" id="UP000255467"/>
    </source>
</evidence>
<dbReference type="Pfam" id="PF10774">
    <property type="entry name" value="DUF4226"/>
    <property type="match status" value="1"/>
</dbReference>
<keyword evidence="3" id="KW-0378">Hydrolase</keyword>
<dbReference type="PANTHER" id="PTHR21666">
    <property type="entry name" value="PEPTIDASE-RELATED"/>
    <property type="match status" value="1"/>
</dbReference>
<dbReference type="PANTHER" id="PTHR21666:SF270">
    <property type="entry name" value="MUREIN HYDROLASE ACTIVATOR ENVC"/>
    <property type="match status" value="1"/>
</dbReference>
<dbReference type="Pfam" id="PF01551">
    <property type="entry name" value="Peptidase_M23"/>
    <property type="match status" value="1"/>
</dbReference>
<dbReference type="SUPFAM" id="SSF51261">
    <property type="entry name" value="Duplicated hybrid motif"/>
    <property type="match status" value="1"/>
</dbReference>
<organism evidence="3 4">
    <name type="scientific">Nocardia otitidiscaviarum</name>
    <dbReference type="NCBI Taxonomy" id="1823"/>
    <lineage>
        <taxon>Bacteria</taxon>
        <taxon>Bacillati</taxon>
        <taxon>Actinomycetota</taxon>
        <taxon>Actinomycetes</taxon>
        <taxon>Mycobacteriales</taxon>
        <taxon>Nocardiaceae</taxon>
        <taxon>Nocardia</taxon>
    </lineage>
</organism>
<name>A0A378Y6D6_9NOCA</name>
<dbReference type="STRING" id="1406858.GCA_000710895_01720"/>
<dbReference type="Gene3D" id="2.70.70.10">
    <property type="entry name" value="Glucose Permease (Domain IIA)"/>
    <property type="match status" value="1"/>
</dbReference>
<dbReference type="InterPro" id="IPR050570">
    <property type="entry name" value="Cell_wall_metabolism_enzyme"/>
</dbReference>
<dbReference type="InterPro" id="IPR011055">
    <property type="entry name" value="Dup_hybrid_motif"/>
</dbReference>
<dbReference type="AlphaFoldDB" id="A0A378Y6D6"/>
<dbReference type="GO" id="GO:0004222">
    <property type="term" value="F:metalloendopeptidase activity"/>
    <property type="evidence" value="ECO:0007669"/>
    <property type="project" value="TreeGrafter"/>
</dbReference>
<dbReference type="EMBL" id="UGRY01000002">
    <property type="protein sequence ID" value="SUA72772.1"/>
    <property type="molecule type" value="Genomic_DNA"/>
</dbReference>
<dbReference type="CDD" id="cd12797">
    <property type="entry name" value="M23_peptidase"/>
    <property type="match status" value="1"/>
</dbReference>
<accession>A0A378Y6D6</accession>
<feature type="compositionally biased region" description="Low complexity" evidence="1">
    <location>
        <begin position="201"/>
        <end position="234"/>
    </location>
</feature>
<feature type="compositionally biased region" description="Basic and acidic residues" evidence="1">
    <location>
        <begin position="156"/>
        <end position="169"/>
    </location>
</feature>
<feature type="compositionally biased region" description="Basic and acidic residues" evidence="1">
    <location>
        <begin position="1"/>
        <end position="15"/>
    </location>
</feature>
<evidence type="ECO:0000256" key="1">
    <source>
        <dbReference type="SAM" id="MobiDB-lite"/>
    </source>
</evidence>
<proteinExistence type="predicted"/>
<protein>
    <submittedName>
        <fullName evidence="3">Murein hydrolase activator NlpD</fullName>
    </submittedName>
</protein>
<feature type="region of interest" description="Disordered" evidence="1">
    <location>
        <begin position="1"/>
        <end position="109"/>
    </location>
</feature>
<feature type="compositionally biased region" description="Polar residues" evidence="1">
    <location>
        <begin position="98"/>
        <end position="108"/>
    </location>
</feature>